<reference evidence="6 7" key="1">
    <citation type="submission" date="2018-11" db="EMBL/GenBank/DDBJ databases">
        <title>Novel Erysipelotrichaceae bacterium isolated from small intestine of a swine.</title>
        <authorList>
            <person name="Kim J.S."/>
            <person name="Choe H."/>
            <person name="Lee Y.R."/>
            <person name="Kim K.M."/>
            <person name="Park D.S."/>
        </authorList>
    </citation>
    <scope>NUCLEOTIDE SEQUENCE [LARGE SCALE GENOMIC DNA]</scope>
    <source>
        <strain evidence="6 7">SG0102</strain>
    </source>
</reference>
<dbReference type="Gene3D" id="3.40.190.10">
    <property type="entry name" value="Periplasmic binding protein-like II"/>
    <property type="match status" value="2"/>
</dbReference>
<evidence type="ECO:0000256" key="2">
    <source>
        <dbReference type="ARBA" id="ARBA00023015"/>
    </source>
</evidence>
<evidence type="ECO:0000313" key="6">
    <source>
        <dbReference type="EMBL" id="BBH26362.1"/>
    </source>
</evidence>
<dbReference type="Pfam" id="PF03466">
    <property type="entry name" value="LysR_substrate"/>
    <property type="match status" value="1"/>
</dbReference>
<keyword evidence="3" id="KW-0238">DNA-binding</keyword>
<name>A0A3G9J6V9_9FIRM</name>
<dbReference type="GO" id="GO:0003700">
    <property type="term" value="F:DNA-binding transcription factor activity"/>
    <property type="evidence" value="ECO:0007669"/>
    <property type="project" value="InterPro"/>
</dbReference>
<dbReference type="EMBL" id="AP019309">
    <property type="protein sequence ID" value="BBH26362.1"/>
    <property type="molecule type" value="Genomic_DNA"/>
</dbReference>
<keyword evidence="2" id="KW-0805">Transcription regulation</keyword>
<dbReference type="AlphaFoldDB" id="A0A3G9J6V9"/>
<dbReference type="KEGG" id="ebm:SG0102_12960"/>
<keyword evidence="4" id="KW-0804">Transcription</keyword>
<dbReference type="Pfam" id="PF00126">
    <property type="entry name" value="HTH_1"/>
    <property type="match status" value="1"/>
</dbReference>
<dbReference type="InterPro" id="IPR000847">
    <property type="entry name" value="LysR_HTH_N"/>
</dbReference>
<evidence type="ECO:0000313" key="7">
    <source>
        <dbReference type="Proteomes" id="UP000268059"/>
    </source>
</evidence>
<dbReference type="InterPro" id="IPR036390">
    <property type="entry name" value="WH_DNA-bd_sf"/>
</dbReference>
<dbReference type="InterPro" id="IPR005119">
    <property type="entry name" value="LysR_subst-bd"/>
</dbReference>
<evidence type="ECO:0000256" key="4">
    <source>
        <dbReference type="ARBA" id="ARBA00023163"/>
    </source>
</evidence>
<dbReference type="Gene3D" id="1.10.10.10">
    <property type="entry name" value="Winged helix-like DNA-binding domain superfamily/Winged helix DNA-binding domain"/>
    <property type="match status" value="1"/>
</dbReference>
<dbReference type="OrthoDB" id="79118at2"/>
<dbReference type="Proteomes" id="UP000268059">
    <property type="component" value="Chromosome"/>
</dbReference>
<protein>
    <submittedName>
        <fullName evidence="6">Transcriptional regulator</fullName>
    </submittedName>
</protein>
<dbReference type="GO" id="GO:0032993">
    <property type="term" value="C:protein-DNA complex"/>
    <property type="evidence" value="ECO:0007669"/>
    <property type="project" value="TreeGrafter"/>
</dbReference>
<proteinExistence type="inferred from homology"/>
<dbReference type="InterPro" id="IPR036388">
    <property type="entry name" value="WH-like_DNA-bd_sf"/>
</dbReference>
<gene>
    <name evidence="6" type="primary">lysR</name>
    <name evidence="6" type="ORF">SG0102_12960</name>
</gene>
<dbReference type="GO" id="GO:0003677">
    <property type="term" value="F:DNA binding"/>
    <property type="evidence" value="ECO:0007669"/>
    <property type="project" value="UniProtKB-KW"/>
</dbReference>
<dbReference type="PANTHER" id="PTHR30346">
    <property type="entry name" value="TRANSCRIPTIONAL DUAL REGULATOR HCAR-RELATED"/>
    <property type="match status" value="1"/>
</dbReference>
<dbReference type="SUPFAM" id="SSF53850">
    <property type="entry name" value="Periplasmic binding protein-like II"/>
    <property type="match status" value="1"/>
</dbReference>
<dbReference type="SUPFAM" id="SSF46785">
    <property type="entry name" value="Winged helix' DNA-binding domain"/>
    <property type="match status" value="1"/>
</dbReference>
<feature type="domain" description="HTH lysR-type" evidence="5">
    <location>
        <begin position="2"/>
        <end position="59"/>
    </location>
</feature>
<evidence type="ECO:0000259" key="5">
    <source>
        <dbReference type="PROSITE" id="PS50931"/>
    </source>
</evidence>
<dbReference type="PROSITE" id="PS50931">
    <property type="entry name" value="HTH_LYSR"/>
    <property type="match status" value="1"/>
</dbReference>
<dbReference type="PRINTS" id="PR00039">
    <property type="entry name" value="HTHLYSR"/>
</dbReference>
<keyword evidence="7" id="KW-1185">Reference proteome</keyword>
<accession>A0A3G9J6V9</accession>
<dbReference type="InParanoid" id="A0A3G9J6V9"/>
<evidence type="ECO:0000256" key="1">
    <source>
        <dbReference type="ARBA" id="ARBA00009437"/>
    </source>
</evidence>
<dbReference type="RefSeq" id="WP_125119235.1">
    <property type="nucleotide sequence ID" value="NZ_AP019309.1"/>
</dbReference>
<organism evidence="6 7">
    <name type="scientific">Intestinibaculum porci</name>
    <dbReference type="NCBI Taxonomy" id="2487118"/>
    <lineage>
        <taxon>Bacteria</taxon>
        <taxon>Bacillati</taxon>
        <taxon>Bacillota</taxon>
        <taxon>Erysipelotrichia</taxon>
        <taxon>Erysipelotrichales</taxon>
        <taxon>Erysipelotrichaceae</taxon>
        <taxon>Intestinibaculum</taxon>
    </lineage>
</organism>
<comment type="similarity">
    <text evidence="1">Belongs to the LysR transcriptional regulatory family.</text>
</comment>
<evidence type="ECO:0000256" key="3">
    <source>
        <dbReference type="ARBA" id="ARBA00023125"/>
    </source>
</evidence>
<sequence>MIDTYLLEHLVAFKKHRTLSEAAQALHLTQPTLTRSMHKLEEEFGVKLFAREKKRLYLNETGKVAAEYAENILRMQEAMEEQVRLTDRRHKTITVGSCAPGPLLELTPKLTAAFTQMAISTEMADEQSLLTGLNNKTYQMIILTHPLEDELYYSKHCGSEQLCACLVSEHKYAYENSVTFAQMNGESFLMVSEVGVWDAIVRKHMPQSKFLLLSGSESLIEVADTSSLPTFSTDLSIRILGMRRHRFSIPFADEDAHMDFYCICLESEYQHLAKWFKQLS</sequence>
<dbReference type="PANTHER" id="PTHR30346:SF28">
    <property type="entry name" value="HTH-TYPE TRANSCRIPTIONAL REGULATOR CYNR"/>
    <property type="match status" value="1"/>
</dbReference>